<keyword evidence="2" id="KW-1185">Reference proteome</keyword>
<reference evidence="1" key="1">
    <citation type="submission" date="2019-06" db="EMBL/GenBank/DDBJ databases">
        <authorList>
            <person name="Zheng W."/>
        </authorList>
    </citation>
    <scope>NUCLEOTIDE SEQUENCE</scope>
    <source>
        <strain evidence="1">QDHG01</strain>
    </source>
</reference>
<name>A0A8J8T9A7_HALGN</name>
<protein>
    <submittedName>
        <fullName evidence="1">Uncharacterized protein</fullName>
    </submittedName>
</protein>
<sequence length="389" mass="43814">MQGEFLDYTLPTIIDTNIGQTLTISADDETGTAYVFTYFFQSVIRIQPKENIDAYSYLVEISDGFEIATYSLDVVAIPSIVYPSYIATNKGPPYFSELIEPIILELGEQQTYHLPQIADPDNEQVIVTAILKDAALFAHFNNASLTFTFNPSEQGTDTNSNPLTAKYQFSILVKERVSIIVPQNATNDSQISQSHEVHNTTSKTYKCDIKIIHVSRSGIFSLKITSANSVAAEIIARNLNESDLEVTIQEAQRVQIKIQEIPESKLLQIKMNLHNQEDFSQGVELDAITVRVVQNITQKIELGQALLQKGTTARAQIPIQYSESKKNTMKHKHSILDQMKIVALLKDMERPTMITVLTVSIFVQLLLYSQVHSQCLQWICHALYLEHDE</sequence>
<dbReference type="Proteomes" id="UP000785679">
    <property type="component" value="Unassembled WGS sequence"/>
</dbReference>
<dbReference type="EMBL" id="RRYP01001237">
    <property type="protein sequence ID" value="TNV86211.1"/>
    <property type="molecule type" value="Genomic_DNA"/>
</dbReference>
<evidence type="ECO:0000313" key="1">
    <source>
        <dbReference type="EMBL" id="TNV86211.1"/>
    </source>
</evidence>
<evidence type="ECO:0000313" key="2">
    <source>
        <dbReference type="Proteomes" id="UP000785679"/>
    </source>
</evidence>
<comment type="caution">
    <text evidence="1">The sequence shown here is derived from an EMBL/GenBank/DDBJ whole genome shotgun (WGS) entry which is preliminary data.</text>
</comment>
<gene>
    <name evidence="1" type="ORF">FGO68_gene9501</name>
</gene>
<accession>A0A8J8T9A7</accession>
<dbReference type="AlphaFoldDB" id="A0A8J8T9A7"/>
<proteinExistence type="predicted"/>
<organism evidence="1 2">
    <name type="scientific">Halteria grandinella</name>
    <dbReference type="NCBI Taxonomy" id="5974"/>
    <lineage>
        <taxon>Eukaryota</taxon>
        <taxon>Sar</taxon>
        <taxon>Alveolata</taxon>
        <taxon>Ciliophora</taxon>
        <taxon>Intramacronucleata</taxon>
        <taxon>Spirotrichea</taxon>
        <taxon>Stichotrichia</taxon>
        <taxon>Sporadotrichida</taxon>
        <taxon>Halteriidae</taxon>
        <taxon>Halteria</taxon>
    </lineage>
</organism>